<dbReference type="EnsemblMetazoa" id="HelroT160148">
    <property type="protein sequence ID" value="HelroP160148"/>
    <property type="gene ID" value="HelroG160148"/>
</dbReference>
<dbReference type="EMBL" id="AMQM01000518">
    <property type="status" value="NOT_ANNOTATED_CDS"/>
    <property type="molecule type" value="Genomic_DNA"/>
</dbReference>
<name>T1EPW0_HELRO</name>
<dbReference type="KEGG" id="hro:HELRODRAFT_160148"/>
<feature type="domain" description="Endonuclease/exonuclease/phosphatase" evidence="1">
    <location>
        <begin position="127"/>
        <end position="204"/>
    </location>
</feature>
<dbReference type="OrthoDB" id="7759408at2759"/>
<dbReference type="SUPFAM" id="SSF56219">
    <property type="entry name" value="DNase I-like"/>
    <property type="match status" value="1"/>
</dbReference>
<organism evidence="3 4">
    <name type="scientific">Helobdella robusta</name>
    <name type="common">Californian leech</name>
    <dbReference type="NCBI Taxonomy" id="6412"/>
    <lineage>
        <taxon>Eukaryota</taxon>
        <taxon>Metazoa</taxon>
        <taxon>Spiralia</taxon>
        <taxon>Lophotrochozoa</taxon>
        <taxon>Annelida</taxon>
        <taxon>Clitellata</taxon>
        <taxon>Hirudinea</taxon>
        <taxon>Rhynchobdellida</taxon>
        <taxon>Glossiphoniidae</taxon>
        <taxon>Helobdella</taxon>
    </lineage>
</organism>
<evidence type="ECO:0000259" key="1">
    <source>
        <dbReference type="Pfam" id="PF14529"/>
    </source>
</evidence>
<gene>
    <name evidence="3" type="primary">20198610</name>
    <name evidence="2" type="ORF">HELRODRAFT_160148</name>
</gene>
<dbReference type="InterPro" id="IPR036691">
    <property type="entry name" value="Endo/exonu/phosph_ase_sf"/>
</dbReference>
<dbReference type="GeneID" id="20198610"/>
<dbReference type="EMBL" id="KB096324">
    <property type="protein sequence ID" value="ESO06033.1"/>
    <property type="molecule type" value="Genomic_DNA"/>
</dbReference>
<dbReference type="GO" id="GO:0003824">
    <property type="term" value="F:catalytic activity"/>
    <property type="evidence" value="ECO:0007669"/>
    <property type="project" value="InterPro"/>
</dbReference>
<dbReference type="InterPro" id="IPR005135">
    <property type="entry name" value="Endo/exonuclease/phosphatase"/>
</dbReference>
<dbReference type="Pfam" id="PF14529">
    <property type="entry name" value="Exo_endo_phos_2"/>
    <property type="match status" value="1"/>
</dbReference>
<evidence type="ECO:0000313" key="4">
    <source>
        <dbReference type="Proteomes" id="UP000015101"/>
    </source>
</evidence>
<reference evidence="4" key="1">
    <citation type="submission" date="2012-12" db="EMBL/GenBank/DDBJ databases">
        <authorList>
            <person name="Hellsten U."/>
            <person name="Grimwood J."/>
            <person name="Chapman J.A."/>
            <person name="Shapiro H."/>
            <person name="Aerts A."/>
            <person name="Otillar R.P."/>
            <person name="Terry A.Y."/>
            <person name="Boore J.L."/>
            <person name="Simakov O."/>
            <person name="Marletaz F."/>
            <person name="Cho S.-J."/>
            <person name="Edsinger-Gonzales E."/>
            <person name="Havlak P."/>
            <person name="Kuo D.-H."/>
            <person name="Larsson T."/>
            <person name="Lv J."/>
            <person name="Arendt D."/>
            <person name="Savage R."/>
            <person name="Osoegawa K."/>
            <person name="de Jong P."/>
            <person name="Lindberg D.R."/>
            <person name="Seaver E.C."/>
            <person name="Weisblat D.A."/>
            <person name="Putnam N.H."/>
            <person name="Grigoriev I.V."/>
            <person name="Rokhsar D.S."/>
        </authorList>
    </citation>
    <scope>NUCLEOTIDE SEQUENCE</scope>
</reference>
<accession>T1EPW0</accession>
<keyword evidence="4" id="KW-1185">Reference proteome</keyword>
<reference evidence="3" key="3">
    <citation type="submission" date="2015-06" db="UniProtKB">
        <authorList>
            <consortium name="EnsemblMetazoa"/>
        </authorList>
    </citation>
    <scope>IDENTIFICATION</scope>
</reference>
<reference evidence="2 4" key="2">
    <citation type="journal article" date="2013" name="Nature">
        <title>Insights into bilaterian evolution from three spiralian genomes.</title>
        <authorList>
            <person name="Simakov O."/>
            <person name="Marletaz F."/>
            <person name="Cho S.J."/>
            <person name="Edsinger-Gonzales E."/>
            <person name="Havlak P."/>
            <person name="Hellsten U."/>
            <person name="Kuo D.H."/>
            <person name="Larsson T."/>
            <person name="Lv J."/>
            <person name="Arendt D."/>
            <person name="Savage R."/>
            <person name="Osoegawa K."/>
            <person name="de Jong P."/>
            <person name="Grimwood J."/>
            <person name="Chapman J.A."/>
            <person name="Shapiro H."/>
            <person name="Aerts A."/>
            <person name="Otillar R.P."/>
            <person name="Terry A.Y."/>
            <person name="Boore J.L."/>
            <person name="Grigoriev I.V."/>
            <person name="Lindberg D.R."/>
            <person name="Seaver E.C."/>
            <person name="Weisblat D.A."/>
            <person name="Putnam N.H."/>
            <person name="Rokhsar D.S."/>
        </authorList>
    </citation>
    <scope>NUCLEOTIDE SEQUENCE</scope>
</reference>
<dbReference type="RefSeq" id="XP_009015401.1">
    <property type="nucleotide sequence ID" value="XM_009017153.1"/>
</dbReference>
<sequence>MTRADQIRTIGYHQHKGNNENLSDDICSVHMCVAHCDYPLGTLLLKLAYDAYPSEILKCEPGKICCTISGSSVIMILHKKIKGLEQRPSHGGADWTNCWRQDQQPPTNRCNFPSQPGCQSGVNGEDINIVNIYIPPQSVSPSGFAASISTFLDIPNVAVLGDMNAHVPLWYSGLEDSRGEALAWEIENSECGTLNTDTPTRWEQKLEGNSRGGNEKRGKTAGGYFSCGKYRGTGKILEGKPQLT</sequence>
<protein>
    <recommendedName>
        <fullName evidence="1">Endonuclease/exonuclease/phosphatase domain-containing protein</fullName>
    </recommendedName>
</protein>
<dbReference type="CTD" id="20198610"/>
<evidence type="ECO:0000313" key="3">
    <source>
        <dbReference type="EnsemblMetazoa" id="HelroP160148"/>
    </source>
</evidence>
<dbReference type="InParanoid" id="T1EPW0"/>
<dbReference type="Gene3D" id="3.60.10.10">
    <property type="entry name" value="Endonuclease/exonuclease/phosphatase"/>
    <property type="match status" value="1"/>
</dbReference>
<evidence type="ECO:0000313" key="2">
    <source>
        <dbReference type="EMBL" id="ESO06033.1"/>
    </source>
</evidence>
<dbReference type="AlphaFoldDB" id="T1EPW0"/>
<dbReference type="HOGENOM" id="CLU_1139075_0_0_1"/>
<proteinExistence type="predicted"/>
<dbReference type="Proteomes" id="UP000015101">
    <property type="component" value="Unassembled WGS sequence"/>
</dbReference>